<dbReference type="Gene3D" id="2.30.39.10">
    <property type="entry name" value="Alpha-1-antitrypsin, domain 1"/>
    <property type="match status" value="1"/>
</dbReference>
<dbReference type="PROSITE" id="PS00284">
    <property type="entry name" value="SERPIN"/>
    <property type="match status" value="1"/>
</dbReference>
<comment type="similarity">
    <text evidence="1">Belongs to the serpin family.</text>
</comment>
<dbReference type="SUPFAM" id="SSF56574">
    <property type="entry name" value="Serpins"/>
    <property type="match status" value="1"/>
</dbReference>
<keyword evidence="5" id="KW-1185">Reference proteome</keyword>
<feature type="region of interest" description="Disordered" evidence="2">
    <location>
        <begin position="88"/>
        <end position="115"/>
    </location>
</feature>
<name>A9FXR0_SORC5</name>
<dbReference type="Gene3D" id="3.30.497.10">
    <property type="entry name" value="Antithrombin, subunit I, domain 2"/>
    <property type="match status" value="1"/>
</dbReference>
<evidence type="ECO:0000313" key="4">
    <source>
        <dbReference type="EMBL" id="CAN95539.1"/>
    </source>
</evidence>
<dbReference type="InterPro" id="IPR042185">
    <property type="entry name" value="Serpin_sf_2"/>
</dbReference>
<evidence type="ECO:0000256" key="1">
    <source>
        <dbReference type="RuleBase" id="RU000411"/>
    </source>
</evidence>
<reference evidence="4 5" key="1">
    <citation type="journal article" date="2007" name="Nat. Biotechnol.">
        <title>Complete genome sequence of the myxobacterium Sorangium cellulosum.</title>
        <authorList>
            <person name="Schneiker S."/>
            <person name="Perlova O."/>
            <person name="Kaiser O."/>
            <person name="Gerth K."/>
            <person name="Alici A."/>
            <person name="Altmeyer M.O."/>
            <person name="Bartels D."/>
            <person name="Bekel T."/>
            <person name="Beyer S."/>
            <person name="Bode E."/>
            <person name="Bode H.B."/>
            <person name="Bolten C.J."/>
            <person name="Choudhuri J.V."/>
            <person name="Doss S."/>
            <person name="Elnakady Y.A."/>
            <person name="Frank B."/>
            <person name="Gaigalat L."/>
            <person name="Goesmann A."/>
            <person name="Groeger C."/>
            <person name="Gross F."/>
            <person name="Jelsbak L."/>
            <person name="Jelsbak L."/>
            <person name="Kalinowski J."/>
            <person name="Kegler C."/>
            <person name="Knauber T."/>
            <person name="Konietzny S."/>
            <person name="Kopp M."/>
            <person name="Krause L."/>
            <person name="Krug D."/>
            <person name="Linke B."/>
            <person name="Mahmud T."/>
            <person name="Martinez-Arias R."/>
            <person name="McHardy A.C."/>
            <person name="Merai M."/>
            <person name="Meyer F."/>
            <person name="Mormann S."/>
            <person name="Munoz-Dorado J."/>
            <person name="Perez J."/>
            <person name="Pradella S."/>
            <person name="Rachid S."/>
            <person name="Raddatz G."/>
            <person name="Rosenau F."/>
            <person name="Rueckert C."/>
            <person name="Sasse F."/>
            <person name="Scharfe M."/>
            <person name="Schuster S.C."/>
            <person name="Suen G."/>
            <person name="Treuner-Lange A."/>
            <person name="Velicer G.J."/>
            <person name="Vorholter F.-J."/>
            <person name="Weissman K.J."/>
            <person name="Welch R.D."/>
            <person name="Wenzel S.C."/>
            <person name="Whitworth D.E."/>
            <person name="Wilhelm S."/>
            <person name="Wittmann C."/>
            <person name="Bloecker H."/>
            <person name="Puehler A."/>
            <person name="Mueller R."/>
        </authorList>
    </citation>
    <scope>NUCLEOTIDE SEQUENCE [LARGE SCALE GENOMIC DNA]</scope>
    <source>
        <strain evidence="5">So ce56</strain>
    </source>
</reference>
<dbReference type="EMBL" id="AM746676">
    <property type="protein sequence ID" value="CAN95539.1"/>
    <property type="molecule type" value="Genomic_DNA"/>
</dbReference>
<sequence>MAQAHRPLSHDSPPTAFPSSLSGSACGSSWHSLSLIPPAARGSSGQSRVFSRGGALAWCLQSASAMRTTILLATMLMSALVGCSSAQGGGTGGGGPGQGEGGSDQGGGGGDSPEAPVECFEKKAGCVLPSGAARIESPDVSEEDQALLARNNASFALDLGRAISSANGNGNVVYSPYSISTALAMTYAGARTTTEQAMAAAMRFELPQERLHPAFNYVDLELHKRAEGSSNVEGGGFRLHTANAIWSHVDLTLEQPFLTVLGESYGARVRLADFDAPEEAEGLINAWVKDQTEGMIPNLLNGSVTQETRVVLTNAIYFDAAWHTPFNEGATKPGEFQRGDGTSVTAQMMHGTRETRYGAGDGWEAVEIPYAGTPVSMFLVLPAEGNADALAESLDGEGLETIIASTQSRSVDITMPKFSFGTGASLKKALVDLGMSVAFGDSADFSGIRKGGGLYIQDVIHKAVIGVDEAGTEAAAATAVLVAESSAAAGIFLEPVAIVLDRPFFFFISDLPTKALLFAGRVNDPTAQ</sequence>
<dbReference type="KEGG" id="scl:sce5376"/>
<dbReference type="MEROPS" id="I04.073"/>
<dbReference type="HOGENOM" id="CLU_023330_0_3_7"/>
<dbReference type="InterPro" id="IPR000215">
    <property type="entry name" value="Serpin_fam"/>
</dbReference>
<dbReference type="GO" id="GO:0004867">
    <property type="term" value="F:serine-type endopeptidase inhibitor activity"/>
    <property type="evidence" value="ECO:0007669"/>
    <property type="project" value="InterPro"/>
</dbReference>
<dbReference type="CDD" id="cd19590">
    <property type="entry name" value="serpin_thermopin-like"/>
    <property type="match status" value="1"/>
</dbReference>
<dbReference type="eggNOG" id="COG4826">
    <property type="taxonomic scope" value="Bacteria"/>
</dbReference>
<proteinExistence type="inferred from homology"/>
<dbReference type="PROSITE" id="PS51257">
    <property type="entry name" value="PROKAR_LIPOPROTEIN"/>
    <property type="match status" value="1"/>
</dbReference>
<dbReference type="InterPro" id="IPR042178">
    <property type="entry name" value="Serpin_sf_1"/>
</dbReference>
<evidence type="ECO:0000313" key="5">
    <source>
        <dbReference type="Proteomes" id="UP000002139"/>
    </source>
</evidence>
<dbReference type="PANTHER" id="PTHR11461:SF211">
    <property type="entry name" value="GH10112P-RELATED"/>
    <property type="match status" value="1"/>
</dbReference>
<feature type="compositionally biased region" description="Gly residues" evidence="2">
    <location>
        <begin position="88"/>
        <end position="111"/>
    </location>
</feature>
<organism evidence="4 5">
    <name type="scientific">Sorangium cellulosum (strain So ce56)</name>
    <name type="common">Polyangium cellulosum (strain So ce56)</name>
    <dbReference type="NCBI Taxonomy" id="448385"/>
    <lineage>
        <taxon>Bacteria</taxon>
        <taxon>Pseudomonadati</taxon>
        <taxon>Myxococcota</taxon>
        <taxon>Polyangia</taxon>
        <taxon>Polyangiales</taxon>
        <taxon>Polyangiaceae</taxon>
        <taxon>Sorangium</taxon>
    </lineage>
</organism>
<dbReference type="Proteomes" id="UP000002139">
    <property type="component" value="Chromosome"/>
</dbReference>
<evidence type="ECO:0000259" key="3">
    <source>
        <dbReference type="SMART" id="SM00093"/>
    </source>
</evidence>
<protein>
    <submittedName>
        <fullName evidence="4">Similar to serine protease inhibitor</fullName>
    </submittedName>
</protein>
<dbReference type="InterPro" id="IPR023796">
    <property type="entry name" value="Serpin_dom"/>
</dbReference>
<feature type="region of interest" description="Disordered" evidence="2">
    <location>
        <begin position="1"/>
        <end position="21"/>
    </location>
</feature>
<accession>A9FXR0</accession>
<evidence type="ECO:0000256" key="2">
    <source>
        <dbReference type="SAM" id="MobiDB-lite"/>
    </source>
</evidence>
<dbReference type="InterPro" id="IPR023795">
    <property type="entry name" value="Serpin_CS"/>
</dbReference>
<feature type="domain" description="Serpin" evidence="3">
    <location>
        <begin position="157"/>
        <end position="525"/>
    </location>
</feature>
<dbReference type="AlphaFoldDB" id="A9FXR0"/>
<dbReference type="Pfam" id="PF00079">
    <property type="entry name" value="Serpin"/>
    <property type="match status" value="1"/>
</dbReference>
<gene>
    <name evidence="4" type="ordered locus">sce5376</name>
</gene>
<dbReference type="PANTHER" id="PTHR11461">
    <property type="entry name" value="SERINE PROTEASE INHIBITOR, SERPIN"/>
    <property type="match status" value="1"/>
</dbReference>
<dbReference type="STRING" id="448385.sce5376"/>
<dbReference type="InterPro" id="IPR036186">
    <property type="entry name" value="Serpin_sf"/>
</dbReference>
<dbReference type="SMART" id="SM00093">
    <property type="entry name" value="SERPIN"/>
    <property type="match status" value="1"/>
</dbReference>
<dbReference type="GO" id="GO:0005615">
    <property type="term" value="C:extracellular space"/>
    <property type="evidence" value="ECO:0007669"/>
    <property type="project" value="InterPro"/>
</dbReference>